<protein>
    <submittedName>
        <fullName evidence="2">Uncharacterized protein</fullName>
    </submittedName>
</protein>
<keyword evidence="3" id="KW-1185">Reference proteome</keyword>
<sequence length="94" mass="9834">MRVKSREYLGKTLGNISGIPQPLLGAATKRSHYHCVICHGLSHPTGKCPAKSIPGWDAPPQPPRPRQQPSNGGPPPGPPRQGPPGSGGGHRGRV</sequence>
<evidence type="ECO:0000313" key="2">
    <source>
        <dbReference type="EMBL" id="EJD34548.1"/>
    </source>
</evidence>
<reference evidence="3" key="1">
    <citation type="journal article" date="2012" name="Science">
        <title>The Paleozoic origin of enzymatic lignin decomposition reconstructed from 31 fungal genomes.</title>
        <authorList>
            <person name="Floudas D."/>
            <person name="Binder M."/>
            <person name="Riley R."/>
            <person name="Barry K."/>
            <person name="Blanchette R.A."/>
            <person name="Henrissat B."/>
            <person name="Martinez A.T."/>
            <person name="Otillar R."/>
            <person name="Spatafora J.W."/>
            <person name="Yadav J.S."/>
            <person name="Aerts A."/>
            <person name="Benoit I."/>
            <person name="Boyd A."/>
            <person name="Carlson A."/>
            <person name="Copeland A."/>
            <person name="Coutinho P.M."/>
            <person name="de Vries R.P."/>
            <person name="Ferreira P."/>
            <person name="Findley K."/>
            <person name="Foster B."/>
            <person name="Gaskell J."/>
            <person name="Glotzer D."/>
            <person name="Gorecki P."/>
            <person name="Heitman J."/>
            <person name="Hesse C."/>
            <person name="Hori C."/>
            <person name="Igarashi K."/>
            <person name="Jurgens J.A."/>
            <person name="Kallen N."/>
            <person name="Kersten P."/>
            <person name="Kohler A."/>
            <person name="Kuees U."/>
            <person name="Kumar T.K.A."/>
            <person name="Kuo A."/>
            <person name="LaButti K."/>
            <person name="Larrondo L.F."/>
            <person name="Lindquist E."/>
            <person name="Ling A."/>
            <person name="Lombard V."/>
            <person name="Lucas S."/>
            <person name="Lundell T."/>
            <person name="Martin R."/>
            <person name="McLaughlin D.J."/>
            <person name="Morgenstern I."/>
            <person name="Morin E."/>
            <person name="Murat C."/>
            <person name="Nagy L.G."/>
            <person name="Nolan M."/>
            <person name="Ohm R.A."/>
            <person name="Patyshakuliyeva A."/>
            <person name="Rokas A."/>
            <person name="Ruiz-Duenas F.J."/>
            <person name="Sabat G."/>
            <person name="Salamov A."/>
            <person name="Samejima M."/>
            <person name="Schmutz J."/>
            <person name="Slot J.C."/>
            <person name="St John F."/>
            <person name="Stenlid J."/>
            <person name="Sun H."/>
            <person name="Sun S."/>
            <person name="Syed K."/>
            <person name="Tsang A."/>
            <person name="Wiebenga A."/>
            <person name="Young D."/>
            <person name="Pisabarro A."/>
            <person name="Eastwood D.C."/>
            <person name="Martin F."/>
            <person name="Cullen D."/>
            <person name="Grigoriev I.V."/>
            <person name="Hibbett D.S."/>
        </authorList>
    </citation>
    <scope>NUCLEOTIDE SEQUENCE [LARGE SCALE GENOMIC DNA]</scope>
    <source>
        <strain evidence="3">TFB10046</strain>
    </source>
</reference>
<feature type="compositionally biased region" description="Gly residues" evidence="1">
    <location>
        <begin position="84"/>
        <end position="94"/>
    </location>
</feature>
<dbReference type="InParanoid" id="J0LDA9"/>
<dbReference type="EMBL" id="JH687937">
    <property type="protein sequence ID" value="EJD34548.1"/>
    <property type="molecule type" value="Genomic_DNA"/>
</dbReference>
<gene>
    <name evidence="2" type="ORF">AURDEDRAFT_176410</name>
</gene>
<dbReference type="AlphaFoldDB" id="J0LDA9"/>
<organism evidence="2 3">
    <name type="scientific">Auricularia subglabra (strain TFB-10046 / SS5)</name>
    <name type="common">White-rot fungus</name>
    <name type="synonym">Auricularia delicata (strain TFB10046)</name>
    <dbReference type="NCBI Taxonomy" id="717982"/>
    <lineage>
        <taxon>Eukaryota</taxon>
        <taxon>Fungi</taxon>
        <taxon>Dikarya</taxon>
        <taxon>Basidiomycota</taxon>
        <taxon>Agaricomycotina</taxon>
        <taxon>Agaricomycetes</taxon>
        <taxon>Auriculariales</taxon>
        <taxon>Auriculariaceae</taxon>
        <taxon>Auricularia</taxon>
    </lineage>
</organism>
<feature type="compositionally biased region" description="Pro residues" evidence="1">
    <location>
        <begin position="57"/>
        <end position="82"/>
    </location>
</feature>
<accession>J0LDA9</accession>
<proteinExistence type="predicted"/>
<feature type="region of interest" description="Disordered" evidence="1">
    <location>
        <begin position="45"/>
        <end position="94"/>
    </location>
</feature>
<dbReference type="Proteomes" id="UP000006514">
    <property type="component" value="Unassembled WGS sequence"/>
</dbReference>
<evidence type="ECO:0000313" key="3">
    <source>
        <dbReference type="Proteomes" id="UP000006514"/>
    </source>
</evidence>
<dbReference type="KEGG" id="adl:AURDEDRAFT_176410"/>
<name>J0LDA9_AURST</name>
<evidence type="ECO:0000256" key="1">
    <source>
        <dbReference type="SAM" id="MobiDB-lite"/>
    </source>
</evidence>